<dbReference type="SMART" id="SM00486">
    <property type="entry name" value="POLBc"/>
    <property type="match status" value="1"/>
</dbReference>
<dbReference type="PRINTS" id="PR00106">
    <property type="entry name" value="DNAPOLB"/>
</dbReference>
<dbReference type="Pfam" id="PF03104">
    <property type="entry name" value="DNA_pol_B_exo1"/>
    <property type="match status" value="1"/>
</dbReference>
<evidence type="ECO:0000259" key="10">
    <source>
        <dbReference type="Pfam" id="PF22587"/>
    </source>
</evidence>
<name>A0ABT3T0Z8_9GAMM</name>
<feature type="domain" description="DNA polymerase II insertion" evidence="10">
    <location>
        <begin position="52"/>
        <end position="112"/>
    </location>
</feature>
<protein>
    <recommendedName>
        <fullName evidence="7">DNA polymerase</fullName>
        <ecNumber evidence="7">2.7.7.7</ecNumber>
    </recommendedName>
</protein>
<dbReference type="EMBL" id="SHNP01000009">
    <property type="protein sequence ID" value="MCX2975545.1"/>
    <property type="molecule type" value="Genomic_DNA"/>
</dbReference>
<dbReference type="InterPro" id="IPR050240">
    <property type="entry name" value="DNA_pol_type-B"/>
</dbReference>
<evidence type="ECO:0000256" key="4">
    <source>
        <dbReference type="ARBA" id="ARBA00022932"/>
    </source>
</evidence>
<dbReference type="InterPro" id="IPR006134">
    <property type="entry name" value="DNA-dir_DNA_pol_B_multi_dom"/>
</dbReference>
<dbReference type="InterPro" id="IPR036397">
    <property type="entry name" value="RNaseH_sf"/>
</dbReference>
<evidence type="ECO:0000256" key="5">
    <source>
        <dbReference type="ARBA" id="ARBA00023125"/>
    </source>
</evidence>
<dbReference type="Gene3D" id="6.10.140.1130">
    <property type="match status" value="1"/>
</dbReference>
<dbReference type="InterPro" id="IPR006133">
    <property type="entry name" value="DNA-dir_DNA_pol_B_exonuc"/>
</dbReference>
<reference evidence="11" key="1">
    <citation type="submission" date="2019-02" db="EMBL/GenBank/DDBJ databases">
        <authorList>
            <person name="Li S.-H."/>
        </authorList>
    </citation>
    <scope>NUCLEOTIDE SEQUENCE</scope>
    <source>
        <strain evidence="11">IMCC8485</strain>
    </source>
</reference>
<dbReference type="Gene3D" id="1.10.132.60">
    <property type="entry name" value="DNA polymerase family B, C-terminal domain"/>
    <property type="match status" value="1"/>
</dbReference>
<dbReference type="EC" id="2.7.7.7" evidence="7"/>
<comment type="caution">
    <text evidence="11">The sequence shown here is derived from an EMBL/GenBank/DDBJ whole genome shotgun (WGS) entry which is preliminary data.</text>
</comment>
<keyword evidence="2 7" id="KW-0808">Transferase</keyword>
<comment type="catalytic activity">
    <reaction evidence="6 7">
        <text>DNA(n) + a 2'-deoxyribonucleoside 5'-triphosphate = DNA(n+1) + diphosphate</text>
        <dbReference type="Rhea" id="RHEA:22508"/>
        <dbReference type="Rhea" id="RHEA-COMP:17339"/>
        <dbReference type="Rhea" id="RHEA-COMP:17340"/>
        <dbReference type="ChEBI" id="CHEBI:33019"/>
        <dbReference type="ChEBI" id="CHEBI:61560"/>
        <dbReference type="ChEBI" id="CHEBI:173112"/>
        <dbReference type="EC" id="2.7.7.7"/>
    </reaction>
</comment>
<evidence type="ECO:0000313" key="11">
    <source>
        <dbReference type="EMBL" id="MCX2975545.1"/>
    </source>
</evidence>
<sequence>MGDDKRVALTAQTFTGFLLTRHWRDGPGGIELEYWFATDQGPLCALVHSEQSVFFLSVAEAERAKVLVGAVSGVEFRELKLRNFALQPVVGVYCHSYRQSRRLADRLQEAGLDPLEADVNPADRFLIERFIAGGAEILGVPVDRGGYLRLDNPSIRSAQYQPKLKVVSFDIETAMSGVQLFSIAVHGVFGDEQARKVFMLGEGAEQDYVQTCSSQETLLQAFLDWLETYDPDVLIGWNVINFDCWYLQRVADHLSRRLLLGRDRRPAHWRNLDDDGERKVIQCPGRLVLDGIDMLRAAFYSFESFALNNVAHELLGEGKLIHGSDRGEEIGRQFREDKSSLAAYNLQDCELVSRIFQVTSMMDFAIARTAMTGLNMDRMGGSVASFDNLYLPRLHRAGYVAPNASEDHTASPGGWVLDSTPGIYEHVLVLDFKSLYPSIIRTFGIDPLGLALGVSAELDEEATVPGFLEARFAREGHILPQLIQQLWQQRDEAKRVGDAPLSQAIKIIMNSFYGVLGTPGCRFFDARLASSITRRGHQILQRTRDYIEEAGQRVIYGDTDSVFVWIHEADSNEAAVSAGKALERDLNRWWSEQIANEFALDSALELEFETHYKRFLMPTIRGSEKGSKKRYAGVVSAASGDQLVFKGLENVRTDWTRLARDFQEELYRRVFYDEPFEDYVKQVTAQLRAGECDSQLVYRKRLRRKLDEYERNVPPHVQAARLYEERGLQAPTRGGWVEYVITTAGAEPAQSSKASLDYEQYVERQLQPVADGILSFVGLSYRGLVDKQIDLF</sequence>
<dbReference type="InterPro" id="IPR043502">
    <property type="entry name" value="DNA/RNA_pol_sf"/>
</dbReference>
<dbReference type="PANTHER" id="PTHR10322:SF23">
    <property type="entry name" value="DNA POLYMERASE DELTA CATALYTIC SUBUNIT"/>
    <property type="match status" value="1"/>
</dbReference>
<dbReference type="Pfam" id="PF00136">
    <property type="entry name" value="DNA_pol_B"/>
    <property type="match status" value="1"/>
</dbReference>
<dbReference type="Gene3D" id="3.30.420.10">
    <property type="entry name" value="Ribonuclease H-like superfamily/Ribonuclease H"/>
    <property type="match status" value="1"/>
</dbReference>
<evidence type="ECO:0000313" key="12">
    <source>
        <dbReference type="Proteomes" id="UP001143307"/>
    </source>
</evidence>
<evidence type="ECO:0000256" key="6">
    <source>
        <dbReference type="ARBA" id="ARBA00049244"/>
    </source>
</evidence>
<dbReference type="Pfam" id="PF21474">
    <property type="entry name" value="DNApolII_N"/>
    <property type="match status" value="1"/>
</dbReference>
<dbReference type="CDD" id="cd05537">
    <property type="entry name" value="POLBc_Pol_II"/>
    <property type="match status" value="1"/>
</dbReference>
<evidence type="ECO:0000256" key="7">
    <source>
        <dbReference type="RuleBase" id="RU000442"/>
    </source>
</evidence>
<proteinExistence type="inferred from homology"/>
<evidence type="ECO:0000256" key="2">
    <source>
        <dbReference type="ARBA" id="ARBA00022679"/>
    </source>
</evidence>
<evidence type="ECO:0000256" key="1">
    <source>
        <dbReference type="ARBA" id="ARBA00005755"/>
    </source>
</evidence>
<dbReference type="Pfam" id="PF22587">
    <property type="entry name" value="DNApolII_insertion"/>
    <property type="match status" value="1"/>
</dbReference>
<keyword evidence="7" id="KW-0235">DNA replication</keyword>
<dbReference type="InterPro" id="IPR055208">
    <property type="entry name" value="PolB_insertion"/>
</dbReference>
<gene>
    <name evidence="11" type="ORF">EYC87_18345</name>
</gene>
<dbReference type="Gene3D" id="3.90.1600.10">
    <property type="entry name" value="Palm domain of DNA polymerase"/>
    <property type="match status" value="2"/>
</dbReference>
<dbReference type="InterPro" id="IPR042087">
    <property type="entry name" value="DNA_pol_B_thumb"/>
</dbReference>
<dbReference type="Proteomes" id="UP001143307">
    <property type="component" value="Unassembled WGS sequence"/>
</dbReference>
<dbReference type="PROSITE" id="PS00116">
    <property type="entry name" value="DNA_POLYMERASE_B"/>
    <property type="match status" value="1"/>
</dbReference>
<keyword evidence="12" id="KW-1185">Reference proteome</keyword>
<evidence type="ECO:0000256" key="3">
    <source>
        <dbReference type="ARBA" id="ARBA00022695"/>
    </source>
</evidence>
<dbReference type="NCBIfam" id="NF004421">
    <property type="entry name" value="PRK05762.1-2"/>
    <property type="match status" value="1"/>
</dbReference>
<evidence type="ECO:0000259" key="9">
    <source>
        <dbReference type="Pfam" id="PF03104"/>
    </source>
</evidence>
<dbReference type="PANTHER" id="PTHR10322">
    <property type="entry name" value="DNA POLYMERASE CATALYTIC SUBUNIT"/>
    <property type="match status" value="1"/>
</dbReference>
<organism evidence="11 12">
    <name type="scientific">Candidatus Seongchinamella marina</name>
    <dbReference type="NCBI Taxonomy" id="2518990"/>
    <lineage>
        <taxon>Bacteria</taxon>
        <taxon>Pseudomonadati</taxon>
        <taxon>Pseudomonadota</taxon>
        <taxon>Gammaproteobacteria</taxon>
        <taxon>Cellvibrionales</taxon>
        <taxon>Halieaceae</taxon>
        <taxon>Seongchinamella</taxon>
    </lineage>
</organism>
<dbReference type="InterPro" id="IPR006172">
    <property type="entry name" value="DNA-dir_DNA_pol_B"/>
</dbReference>
<dbReference type="InterPro" id="IPR023211">
    <property type="entry name" value="DNA_pol_palm_dom_sf"/>
</dbReference>
<dbReference type="SUPFAM" id="SSF53098">
    <property type="entry name" value="Ribonuclease H-like"/>
    <property type="match status" value="1"/>
</dbReference>
<keyword evidence="4 7" id="KW-0239">DNA-directed DNA polymerase</keyword>
<evidence type="ECO:0000259" key="8">
    <source>
        <dbReference type="Pfam" id="PF00136"/>
    </source>
</evidence>
<feature type="domain" description="DNA-directed DNA polymerase family B multifunctional" evidence="8">
    <location>
        <begin position="391"/>
        <end position="763"/>
    </location>
</feature>
<dbReference type="InterPro" id="IPR017964">
    <property type="entry name" value="DNA-dir_DNA_pol_B_CS"/>
</dbReference>
<dbReference type="InterPro" id="IPR012337">
    <property type="entry name" value="RNaseH-like_sf"/>
</dbReference>
<dbReference type="SUPFAM" id="SSF56672">
    <property type="entry name" value="DNA/RNA polymerases"/>
    <property type="match status" value="1"/>
</dbReference>
<dbReference type="Gene3D" id="1.10.287.690">
    <property type="entry name" value="Helix hairpin bin"/>
    <property type="match status" value="1"/>
</dbReference>
<keyword evidence="5 7" id="KW-0238">DNA-binding</keyword>
<keyword evidence="3 7" id="KW-0548">Nucleotidyltransferase</keyword>
<dbReference type="Gene3D" id="2.40.50.590">
    <property type="match status" value="2"/>
</dbReference>
<accession>A0ABT3T0Z8</accession>
<feature type="domain" description="DNA-directed DNA polymerase family B exonuclease" evidence="9">
    <location>
        <begin position="157"/>
        <end position="310"/>
    </location>
</feature>
<comment type="similarity">
    <text evidence="1 7">Belongs to the DNA polymerase type-B family.</text>
</comment>